<dbReference type="eggNOG" id="COG1396">
    <property type="taxonomic scope" value="Bacteria"/>
</dbReference>
<feature type="transmembrane region" description="Helical" evidence="1">
    <location>
        <begin position="657"/>
        <end position="678"/>
    </location>
</feature>
<dbReference type="SMART" id="SM00530">
    <property type="entry name" value="HTH_XRE"/>
    <property type="match status" value="1"/>
</dbReference>
<keyword evidence="1" id="KW-0812">Transmembrane</keyword>
<dbReference type="RefSeq" id="WP_015802259.1">
    <property type="nucleotide sequence ID" value="NC_013093.1"/>
</dbReference>
<dbReference type="eggNOG" id="COG5635">
    <property type="taxonomic scope" value="Bacteria"/>
</dbReference>
<organism evidence="3 4">
    <name type="scientific">Actinosynnema mirum (strain ATCC 29888 / DSM 43827 / JCM 3225 / NBRC 14064 / NCIMB 13271 / NRRL B-12336 / IMRU 3971 / 101)</name>
    <dbReference type="NCBI Taxonomy" id="446462"/>
    <lineage>
        <taxon>Bacteria</taxon>
        <taxon>Bacillati</taxon>
        <taxon>Actinomycetota</taxon>
        <taxon>Actinomycetes</taxon>
        <taxon>Pseudonocardiales</taxon>
        <taxon>Pseudonocardiaceae</taxon>
        <taxon>Actinosynnema</taxon>
    </lineage>
</organism>
<dbReference type="Pfam" id="PF01381">
    <property type="entry name" value="HTH_3"/>
    <property type="match status" value="1"/>
</dbReference>
<protein>
    <submittedName>
        <fullName evidence="3">Transcriptional regulator, XRE family</fullName>
    </submittedName>
</protein>
<keyword evidence="1" id="KW-0472">Membrane</keyword>
<dbReference type="Proteomes" id="UP000002213">
    <property type="component" value="Chromosome"/>
</dbReference>
<dbReference type="InterPro" id="IPR001387">
    <property type="entry name" value="Cro/C1-type_HTH"/>
</dbReference>
<dbReference type="Pfam" id="PF05729">
    <property type="entry name" value="NACHT"/>
    <property type="match status" value="1"/>
</dbReference>
<dbReference type="EMBL" id="CP001630">
    <property type="protein sequence ID" value="ACU37371.1"/>
    <property type="molecule type" value="Genomic_DNA"/>
</dbReference>
<dbReference type="InterPro" id="IPR027417">
    <property type="entry name" value="P-loop_NTPase"/>
</dbReference>
<dbReference type="AlphaFoldDB" id="C6WAQ2"/>
<evidence type="ECO:0000313" key="4">
    <source>
        <dbReference type="Proteomes" id="UP000002213"/>
    </source>
</evidence>
<dbReference type="InterPro" id="IPR007111">
    <property type="entry name" value="NACHT_NTPase"/>
</dbReference>
<dbReference type="PROSITE" id="PS50943">
    <property type="entry name" value="HTH_CROC1"/>
    <property type="match status" value="1"/>
</dbReference>
<gene>
    <name evidence="3" type="ordered locus">Amir_3477</name>
</gene>
<keyword evidence="1" id="KW-1133">Transmembrane helix</keyword>
<evidence type="ECO:0000259" key="2">
    <source>
        <dbReference type="PROSITE" id="PS50943"/>
    </source>
</evidence>
<dbReference type="InterPro" id="IPR010982">
    <property type="entry name" value="Lambda_DNA-bd_dom_sf"/>
</dbReference>
<feature type="transmembrane region" description="Helical" evidence="1">
    <location>
        <begin position="442"/>
        <end position="462"/>
    </location>
</feature>
<proteinExistence type="predicted"/>
<feature type="transmembrane region" description="Helical" evidence="1">
    <location>
        <begin position="577"/>
        <end position="599"/>
    </location>
</feature>
<dbReference type="GO" id="GO:0003677">
    <property type="term" value="F:DNA binding"/>
    <property type="evidence" value="ECO:0007669"/>
    <property type="project" value="InterPro"/>
</dbReference>
<feature type="transmembrane region" description="Helical" evidence="1">
    <location>
        <begin position="482"/>
        <end position="502"/>
    </location>
</feature>
<dbReference type="Gene3D" id="3.40.50.300">
    <property type="entry name" value="P-loop containing nucleotide triphosphate hydrolases"/>
    <property type="match status" value="1"/>
</dbReference>
<evidence type="ECO:0000313" key="3">
    <source>
        <dbReference type="EMBL" id="ACU37371.1"/>
    </source>
</evidence>
<dbReference type="HOGENOM" id="CLU_014354_0_0_11"/>
<name>C6WAQ2_ACTMD</name>
<accession>C6WAQ2</accession>
<dbReference type="SUPFAM" id="SSF47413">
    <property type="entry name" value="lambda repressor-like DNA-binding domains"/>
    <property type="match status" value="1"/>
</dbReference>
<feature type="domain" description="HTH cro/C1-type" evidence="2">
    <location>
        <begin position="9"/>
        <end position="64"/>
    </location>
</feature>
<keyword evidence="4" id="KW-1185">Reference proteome</keyword>
<dbReference type="Gene3D" id="1.10.260.40">
    <property type="entry name" value="lambda repressor-like DNA-binding domains"/>
    <property type="match status" value="1"/>
</dbReference>
<dbReference type="CDD" id="cd00093">
    <property type="entry name" value="HTH_XRE"/>
    <property type="match status" value="1"/>
</dbReference>
<sequence>MTSELGPSLRRARRSAGLTQEQLSAASGISVRTISRLENGADENVRLDTLRLLADALGLTQAERRELMAGVVAGEAAVPTGPLAVAAQQLAEVLRGRWLREVEARAAHHPFPLPVRWRAAPGELVDHWANVLGAPPGAQVRPVALAGDLGQVVDVYRSVPSGRLVVLGRAGAGKSVLALRFALDHLDVRAPGDPVPVVFSVGAWDPSATGLRDWLVARLLRDHPDLAAPAPDGTALAGALVDAGRVLPVLDGFDEIAGRLRGPALTALSATSLPVLLTSRPDEYRDAVERAGRLSAAAGIRVEDLTVADSAEHLRRSSRAGRWEPVLTALRERPGDPACVNLTAVLGTPLMVVLARSVHGDTGEPPEALLDRTRFPTARELERHLLDRFVPTAYGPHTGGRGETPQRARRWLGNLARHLERLDTPDLAWWQLESALGRPARLLGAGLVSAVTATLATLLVFLPQYVVAFGFERGLRAVLVEAVLFGPVVGLGVGLAHAVVVARGGGAFEPSRVRVRLSGWRGPVFARRGSAGFLGGVAVGIAQQPASLLALAVLGALPGSLREQVRMAVVDALVLGLVYGVAVGAVFALTSVLEAPVDLDAALSPSAVLRTDRTTVLSRVAVLVPVFVLAIAFGGTLVTALLQPLVGPLVWPLDQGLSLGLTGALTCASAYVFTFTAWGRWLLFTRFWLPLTGRLPWSVLGFLDDARRRGVLRRTGAVHQFRHARLQDQLAEVAEKT</sequence>
<evidence type="ECO:0000256" key="1">
    <source>
        <dbReference type="SAM" id="Phobius"/>
    </source>
</evidence>
<dbReference type="KEGG" id="ami:Amir_3477"/>
<feature type="transmembrane region" description="Helical" evidence="1">
    <location>
        <begin position="620"/>
        <end position="645"/>
    </location>
</feature>
<dbReference type="STRING" id="446462.Amir_3477"/>
<reference evidence="3 4" key="1">
    <citation type="journal article" date="2009" name="Stand. Genomic Sci.">
        <title>Complete genome sequence of Actinosynnema mirum type strain (101).</title>
        <authorList>
            <person name="Land M."/>
            <person name="Lapidus A."/>
            <person name="Mayilraj S."/>
            <person name="Chen F."/>
            <person name="Copeland A."/>
            <person name="Del Rio T.G."/>
            <person name="Nolan M."/>
            <person name="Lucas S."/>
            <person name="Tice H."/>
            <person name="Cheng J.F."/>
            <person name="Chertkov O."/>
            <person name="Bruce D."/>
            <person name="Goodwin L."/>
            <person name="Pitluck S."/>
            <person name="Rohde M."/>
            <person name="Goker M."/>
            <person name="Pati A."/>
            <person name="Ivanova N."/>
            <person name="Mavromatis K."/>
            <person name="Chen A."/>
            <person name="Palaniappan K."/>
            <person name="Hauser L."/>
            <person name="Chang Y.J."/>
            <person name="Jeffries C.C."/>
            <person name="Brettin T."/>
            <person name="Detter J.C."/>
            <person name="Han C."/>
            <person name="Chain P."/>
            <person name="Tindall B.J."/>
            <person name="Bristow J."/>
            <person name="Eisen J.A."/>
            <person name="Markowitz V."/>
            <person name="Hugenholtz P."/>
            <person name="Kyrpides N.C."/>
            <person name="Klenk H.P."/>
        </authorList>
    </citation>
    <scope>NUCLEOTIDE SEQUENCE [LARGE SCALE GENOMIC DNA]</scope>
    <source>
        <strain evidence="4">ATCC 29888 / DSM 43827 / JCM 3225 / NBRC 14064 / NCIMB 13271 / NRRL B-12336 / IMRU 3971 / 101</strain>
    </source>
</reference>